<reference evidence="2" key="1">
    <citation type="submission" date="2018-05" db="EMBL/GenBank/DDBJ databases">
        <title>Draft genome of Mucuna pruriens seed.</title>
        <authorList>
            <person name="Nnadi N.E."/>
            <person name="Vos R."/>
            <person name="Hasami M.H."/>
            <person name="Devisetty U.K."/>
            <person name="Aguiy J.C."/>
        </authorList>
    </citation>
    <scope>NUCLEOTIDE SEQUENCE [LARGE SCALE GENOMIC DNA]</scope>
    <source>
        <strain evidence="2">JCA_2017</strain>
    </source>
</reference>
<dbReference type="InterPro" id="IPR057670">
    <property type="entry name" value="SH3_retrovirus"/>
</dbReference>
<dbReference type="EMBL" id="QJKJ01006077">
    <property type="protein sequence ID" value="RDX88003.1"/>
    <property type="molecule type" value="Genomic_DNA"/>
</dbReference>
<sequence>MLCNTVFLINRVPSNALEGKTPYQVLYGTLLDLNIKISTIANHRGKLDSRAKKCALLGYKAGMKGFVTYDMSSKQILVSSNAVFYEHIFPCVSQIKNTAGAPWQYIDPSSQAPTSTLTLDINPITITTPNLENQVQRDYQNGTLLLSIHDQISINLGSEPETA</sequence>
<evidence type="ECO:0000313" key="3">
    <source>
        <dbReference type="Proteomes" id="UP000257109"/>
    </source>
</evidence>
<protein>
    <recommendedName>
        <fullName evidence="1">Retroviral polymerase SH3-like domain-containing protein</fullName>
    </recommendedName>
</protein>
<dbReference type="Proteomes" id="UP000257109">
    <property type="component" value="Unassembled WGS sequence"/>
</dbReference>
<dbReference type="OrthoDB" id="1460552at2759"/>
<feature type="non-terminal residue" evidence="2">
    <location>
        <position position="1"/>
    </location>
</feature>
<accession>A0A371GCC1</accession>
<dbReference type="AlphaFoldDB" id="A0A371GCC1"/>
<feature type="domain" description="Retroviral polymerase SH3-like" evidence="1">
    <location>
        <begin position="42"/>
        <end position="94"/>
    </location>
</feature>
<comment type="caution">
    <text evidence="2">The sequence shown here is derived from an EMBL/GenBank/DDBJ whole genome shotgun (WGS) entry which is preliminary data.</text>
</comment>
<keyword evidence="3" id="KW-1185">Reference proteome</keyword>
<organism evidence="2 3">
    <name type="scientific">Mucuna pruriens</name>
    <name type="common">Velvet bean</name>
    <name type="synonym">Dolichos pruriens</name>
    <dbReference type="NCBI Taxonomy" id="157652"/>
    <lineage>
        <taxon>Eukaryota</taxon>
        <taxon>Viridiplantae</taxon>
        <taxon>Streptophyta</taxon>
        <taxon>Embryophyta</taxon>
        <taxon>Tracheophyta</taxon>
        <taxon>Spermatophyta</taxon>
        <taxon>Magnoliopsida</taxon>
        <taxon>eudicotyledons</taxon>
        <taxon>Gunneridae</taxon>
        <taxon>Pentapetalae</taxon>
        <taxon>rosids</taxon>
        <taxon>fabids</taxon>
        <taxon>Fabales</taxon>
        <taxon>Fabaceae</taxon>
        <taxon>Papilionoideae</taxon>
        <taxon>50 kb inversion clade</taxon>
        <taxon>NPAAA clade</taxon>
        <taxon>indigoferoid/millettioid clade</taxon>
        <taxon>Phaseoleae</taxon>
        <taxon>Mucuna</taxon>
    </lineage>
</organism>
<gene>
    <name evidence="2" type="ORF">CR513_30464</name>
</gene>
<name>A0A371GCC1_MUCPR</name>
<evidence type="ECO:0000259" key="1">
    <source>
        <dbReference type="Pfam" id="PF25597"/>
    </source>
</evidence>
<dbReference type="Pfam" id="PF25597">
    <property type="entry name" value="SH3_retrovirus"/>
    <property type="match status" value="1"/>
</dbReference>
<proteinExistence type="predicted"/>
<evidence type="ECO:0000313" key="2">
    <source>
        <dbReference type="EMBL" id="RDX88003.1"/>
    </source>
</evidence>